<protein>
    <submittedName>
        <fullName evidence="1">Uncharacterized protein</fullName>
    </submittedName>
</protein>
<reference evidence="1 2" key="1">
    <citation type="journal article" date="2019" name="Commun. Biol.">
        <title>The bagworm genome reveals a unique fibroin gene that provides high tensile strength.</title>
        <authorList>
            <person name="Kono N."/>
            <person name="Nakamura H."/>
            <person name="Ohtoshi R."/>
            <person name="Tomita M."/>
            <person name="Numata K."/>
            <person name="Arakawa K."/>
        </authorList>
    </citation>
    <scope>NUCLEOTIDE SEQUENCE [LARGE SCALE GENOMIC DNA]</scope>
</reference>
<organism evidence="1 2">
    <name type="scientific">Eumeta variegata</name>
    <name type="common">Bagworm moth</name>
    <name type="synonym">Eumeta japonica</name>
    <dbReference type="NCBI Taxonomy" id="151549"/>
    <lineage>
        <taxon>Eukaryota</taxon>
        <taxon>Metazoa</taxon>
        <taxon>Ecdysozoa</taxon>
        <taxon>Arthropoda</taxon>
        <taxon>Hexapoda</taxon>
        <taxon>Insecta</taxon>
        <taxon>Pterygota</taxon>
        <taxon>Neoptera</taxon>
        <taxon>Endopterygota</taxon>
        <taxon>Lepidoptera</taxon>
        <taxon>Glossata</taxon>
        <taxon>Ditrysia</taxon>
        <taxon>Tineoidea</taxon>
        <taxon>Psychidae</taxon>
        <taxon>Oiketicinae</taxon>
        <taxon>Eumeta</taxon>
    </lineage>
</organism>
<comment type="caution">
    <text evidence="1">The sequence shown here is derived from an EMBL/GenBank/DDBJ whole genome shotgun (WGS) entry which is preliminary data.</text>
</comment>
<keyword evidence="2" id="KW-1185">Reference proteome</keyword>
<dbReference type="EMBL" id="BGZK01000147">
    <property type="protein sequence ID" value="GBP23101.1"/>
    <property type="molecule type" value="Genomic_DNA"/>
</dbReference>
<evidence type="ECO:0000313" key="2">
    <source>
        <dbReference type="Proteomes" id="UP000299102"/>
    </source>
</evidence>
<proteinExistence type="predicted"/>
<dbReference type="Proteomes" id="UP000299102">
    <property type="component" value="Unassembled WGS sequence"/>
</dbReference>
<dbReference type="AlphaFoldDB" id="A0A4C1U9Q7"/>
<accession>A0A4C1U9Q7</accession>
<sequence>MAFKDESPSKALWLLEAIAREKREPFGMIARHRPGRSSYAAREQYVIWEAATPELSIRGVFHELAGVIDRALPGRRAVSGFCSGVGGRPPRRRAGG</sequence>
<gene>
    <name evidence="1" type="ORF">EVAR_13121_1</name>
</gene>
<name>A0A4C1U9Q7_EUMVA</name>
<evidence type="ECO:0000313" key="1">
    <source>
        <dbReference type="EMBL" id="GBP23101.1"/>
    </source>
</evidence>